<organism evidence="5 6">
    <name type="scientific">Candidatus Woesebacteria bacterium GW2011_GWA1_45_8</name>
    <dbReference type="NCBI Taxonomy" id="1618559"/>
    <lineage>
        <taxon>Bacteria</taxon>
        <taxon>Candidatus Woeseibacteriota</taxon>
    </lineage>
</organism>
<keyword evidence="2" id="KW-0520">NAD</keyword>
<sequence>MLKSEFSTKVNYFPQLLDKIKTKNACVGIIGVGYVGQALVRALLSAGYQTYGYDIDKDKLRSIDHKYFRPTTDIRNFENCDVICICVPTPLDRNRKPDLNCLRQASSDVASLQRQGQLVIVESTVAPGTLRTFVLPIFEGSGKKCGRDFYLAISPERVDPGNTRFTIKNTPKVVGGIDEISAFLAVEFYSNFIERVVPTTTAEVAELSKILENTFRLVNISLINEIKNYADRSGIDIWEVIDTAATKPFAFMPHYPGPGVGGHCIPVDPVYLVEEARNKGVRLGIVESAIAVNEAQPKKIVQEAKKALNGRPNGKKAKMLLVGIAYKPGSSDTRESPALKIWEEAERRGFRVSYFDPHVPKLNGHASKPLNYETLLEQDVIIIATDHQGVPYEMLGSLNKPIIDSRNILKKFARNNSLKSKDI</sequence>
<evidence type="ECO:0000313" key="6">
    <source>
        <dbReference type="Proteomes" id="UP000034653"/>
    </source>
</evidence>
<dbReference type="SUPFAM" id="SSF52413">
    <property type="entry name" value="UDP-glucose/GDP-mannose dehydrogenase C-terminal domain"/>
    <property type="match status" value="1"/>
</dbReference>
<dbReference type="InterPro" id="IPR014027">
    <property type="entry name" value="UDP-Glc/GDP-Man_DH_C"/>
</dbReference>
<evidence type="ECO:0000313" key="5">
    <source>
        <dbReference type="EMBL" id="KKU12074.1"/>
    </source>
</evidence>
<dbReference type="Proteomes" id="UP000034653">
    <property type="component" value="Unassembled WGS sequence"/>
</dbReference>
<dbReference type="SMART" id="SM00984">
    <property type="entry name" value="UDPG_MGDP_dh_C"/>
    <property type="match status" value="1"/>
</dbReference>
<dbReference type="EMBL" id="LCLG01000008">
    <property type="protein sequence ID" value="KKU12074.1"/>
    <property type="molecule type" value="Genomic_DNA"/>
</dbReference>
<proteinExistence type="inferred from homology"/>
<dbReference type="InterPro" id="IPR008927">
    <property type="entry name" value="6-PGluconate_DH-like_C_sf"/>
</dbReference>
<dbReference type="NCBIfam" id="TIGR03026">
    <property type="entry name" value="NDP-sugDHase"/>
    <property type="match status" value="1"/>
</dbReference>
<gene>
    <name evidence="5" type="ORF">UX19_C0008G0004</name>
</gene>
<evidence type="ECO:0000256" key="3">
    <source>
        <dbReference type="PIRNR" id="PIRNR000124"/>
    </source>
</evidence>
<dbReference type="GO" id="GO:0000271">
    <property type="term" value="P:polysaccharide biosynthetic process"/>
    <property type="evidence" value="ECO:0007669"/>
    <property type="project" value="InterPro"/>
</dbReference>
<dbReference type="GO" id="GO:0051287">
    <property type="term" value="F:NAD binding"/>
    <property type="evidence" value="ECO:0007669"/>
    <property type="project" value="InterPro"/>
</dbReference>
<comment type="caution">
    <text evidence="5">The sequence shown here is derived from an EMBL/GenBank/DDBJ whole genome shotgun (WGS) entry which is preliminary data.</text>
</comment>
<dbReference type="Pfam" id="PF00984">
    <property type="entry name" value="UDPG_MGDP_dh"/>
    <property type="match status" value="1"/>
</dbReference>
<dbReference type="Pfam" id="PF03721">
    <property type="entry name" value="UDPG_MGDP_dh_N"/>
    <property type="match status" value="1"/>
</dbReference>
<dbReference type="PATRIC" id="fig|1618559.3.peg.218"/>
<dbReference type="PANTHER" id="PTHR43491:SF1">
    <property type="entry name" value="UDP-N-ACETYL-D-MANNOSAMINE DEHYDROGENASE"/>
    <property type="match status" value="1"/>
</dbReference>
<dbReference type="Gene3D" id="3.40.50.720">
    <property type="entry name" value="NAD(P)-binding Rossmann-like Domain"/>
    <property type="match status" value="3"/>
</dbReference>
<keyword evidence="1" id="KW-0560">Oxidoreductase</keyword>
<dbReference type="GO" id="GO:0016616">
    <property type="term" value="F:oxidoreductase activity, acting on the CH-OH group of donors, NAD or NADP as acceptor"/>
    <property type="evidence" value="ECO:0007669"/>
    <property type="project" value="InterPro"/>
</dbReference>
<evidence type="ECO:0000256" key="2">
    <source>
        <dbReference type="ARBA" id="ARBA00023027"/>
    </source>
</evidence>
<evidence type="ECO:0000259" key="4">
    <source>
        <dbReference type="SMART" id="SM00984"/>
    </source>
</evidence>
<dbReference type="InterPro" id="IPR036220">
    <property type="entry name" value="UDP-Glc/GDP-Man_DH_C_sf"/>
</dbReference>
<dbReference type="InterPro" id="IPR001732">
    <property type="entry name" value="UDP-Glc/GDP-Man_DH_N"/>
</dbReference>
<feature type="domain" description="UDP-glucose/GDP-mannose dehydrogenase C-terminal" evidence="4">
    <location>
        <begin position="320"/>
        <end position="411"/>
    </location>
</feature>
<dbReference type="Pfam" id="PF03720">
    <property type="entry name" value="UDPG_MGDP_dh_C"/>
    <property type="match status" value="1"/>
</dbReference>
<dbReference type="PIRSF" id="PIRSF000124">
    <property type="entry name" value="UDPglc_GDPman_dh"/>
    <property type="match status" value="1"/>
</dbReference>
<dbReference type="SUPFAM" id="SSF48179">
    <property type="entry name" value="6-phosphogluconate dehydrogenase C-terminal domain-like"/>
    <property type="match status" value="1"/>
</dbReference>
<dbReference type="PANTHER" id="PTHR43491">
    <property type="entry name" value="UDP-N-ACETYL-D-MANNOSAMINE DEHYDROGENASE"/>
    <property type="match status" value="1"/>
</dbReference>
<name>A0A0G1MUY9_9BACT</name>
<dbReference type="SUPFAM" id="SSF51735">
    <property type="entry name" value="NAD(P)-binding Rossmann-fold domains"/>
    <property type="match status" value="1"/>
</dbReference>
<comment type="similarity">
    <text evidence="3">Belongs to the UDP-glucose/GDP-mannose dehydrogenase family.</text>
</comment>
<dbReference type="PIRSF" id="PIRSF500136">
    <property type="entry name" value="UDP_ManNAc_DH"/>
    <property type="match status" value="1"/>
</dbReference>
<dbReference type="InterPro" id="IPR036291">
    <property type="entry name" value="NAD(P)-bd_dom_sf"/>
</dbReference>
<accession>A0A0G1MUY9</accession>
<dbReference type="GO" id="GO:0016628">
    <property type="term" value="F:oxidoreductase activity, acting on the CH-CH group of donors, NAD or NADP as acceptor"/>
    <property type="evidence" value="ECO:0007669"/>
    <property type="project" value="InterPro"/>
</dbReference>
<evidence type="ECO:0000256" key="1">
    <source>
        <dbReference type="ARBA" id="ARBA00023002"/>
    </source>
</evidence>
<protein>
    <submittedName>
        <fullName evidence="5">Nucleotide sugar dehydrogenase</fullName>
    </submittedName>
</protein>
<reference evidence="5 6" key="1">
    <citation type="journal article" date="2015" name="Nature">
        <title>rRNA introns, odd ribosomes, and small enigmatic genomes across a large radiation of phyla.</title>
        <authorList>
            <person name="Brown C.T."/>
            <person name="Hug L.A."/>
            <person name="Thomas B.C."/>
            <person name="Sharon I."/>
            <person name="Castelle C.J."/>
            <person name="Singh A."/>
            <person name="Wilkins M.J."/>
            <person name="Williams K.H."/>
            <person name="Banfield J.F."/>
        </authorList>
    </citation>
    <scope>NUCLEOTIDE SEQUENCE [LARGE SCALE GENOMIC DNA]</scope>
</reference>
<dbReference type="AlphaFoldDB" id="A0A0G1MUY9"/>
<dbReference type="InterPro" id="IPR028359">
    <property type="entry name" value="UDP_ManNAc/GlcNAc_DH"/>
</dbReference>
<dbReference type="InterPro" id="IPR017476">
    <property type="entry name" value="UDP-Glc/GDP-Man"/>
</dbReference>
<dbReference type="InterPro" id="IPR014026">
    <property type="entry name" value="UDP-Glc/GDP-Man_DH_dimer"/>
</dbReference>